<dbReference type="GeneID" id="116305088"/>
<evidence type="ECO:0000256" key="1">
    <source>
        <dbReference type="SAM" id="MobiDB-lite"/>
    </source>
</evidence>
<organism evidence="2 3">
    <name type="scientific">Actinia tenebrosa</name>
    <name type="common">Australian red waratah sea anemone</name>
    <dbReference type="NCBI Taxonomy" id="6105"/>
    <lineage>
        <taxon>Eukaryota</taxon>
        <taxon>Metazoa</taxon>
        <taxon>Cnidaria</taxon>
        <taxon>Anthozoa</taxon>
        <taxon>Hexacorallia</taxon>
        <taxon>Actiniaria</taxon>
        <taxon>Actiniidae</taxon>
        <taxon>Actinia</taxon>
    </lineage>
</organism>
<evidence type="ECO:0000313" key="3">
    <source>
        <dbReference type="RefSeq" id="XP_031570781.1"/>
    </source>
</evidence>
<accession>A0A6P8IU56</accession>
<dbReference type="Proteomes" id="UP000515163">
    <property type="component" value="Unplaced"/>
</dbReference>
<dbReference type="AlphaFoldDB" id="A0A6P8IU56"/>
<evidence type="ECO:0000313" key="2">
    <source>
        <dbReference type="Proteomes" id="UP000515163"/>
    </source>
</evidence>
<dbReference type="InterPro" id="IPR027903">
    <property type="entry name" value="DUF4566"/>
</dbReference>
<protein>
    <submittedName>
        <fullName evidence="3">Uncharacterized protein C6orf62 homolog</fullName>
    </submittedName>
</protein>
<feature type="region of interest" description="Disordered" evidence="1">
    <location>
        <begin position="1"/>
        <end position="20"/>
    </location>
</feature>
<dbReference type="InParanoid" id="A0A6P8IU56"/>
<dbReference type="KEGG" id="aten:116305088"/>
<proteinExistence type="predicted"/>
<dbReference type="OrthoDB" id="9860094at2759"/>
<reference evidence="3" key="1">
    <citation type="submission" date="2025-08" db="UniProtKB">
        <authorList>
            <consortium name="RefSeq"/>
        </authorList>
    </citation>
    <scope>IDENTIFICATION</scope>
    <source>
        <tissue evidence="3">Tentacle</tissue>
    </source>
</reference>
<dbReference type="Pfam" id="PF15130">
    <property type="entry name" value="DUF4566"/>
    <property type="match status" value="1"/>
</dbReference>
<gene>
    <name evidence="3" type="primary">LOC116305088</name>
</gene>
<dbReference type="FunCoup" id="A0A6P8IU56">
    <property type="interactions" value="1431"/>
</dbReference>
<keyword evidence="2" id="KW-1185">Reference proteome</keyword>
<name>A0A6P8IU56_ACTTE</name>
<sequence>MPNSKGANPSSDPCSRKVSTVNRLREQLRRKREALADHFEYEMYVVFVFKDKKKKPALFKVAEVIPIMTNNYEDSIMKGVKENAYTLESSQELLEKDVVQLHAPRYQCMREDVLGVTQSVDFFLWPRNDIEKIVCHLFSRWKGNESSEFRPVQVKFEFYHSDYEKQLLHLLARKDCTGLIMNNPSQSMFLFVNRNRLQTPNNKSIYFNLSSFCLHVPQDNLTFWGPGTVKDVLSTYQD</sequence>
<dbReference type="RefSeq" id="XP_031570781.1">
    <property type="nucleotide sequence ID" value="XM_031714921.1"/>
</dbReference>